<reference evidence="2 3" key="2">
    <citation type="journal article" date="2011" name="J. Bacteriol.">
        <title>Complete genome sequence of the anaerobic, halophilic alkalithermophile Natranaerobius thermophilus JW/NM-WN-LF.</title>
        <authorList>
            <person name="Zhao B."/>
            <person name="Mesbah N.M."/>
            <person name="Dalin E."/>
            <person name="Goodwin L."/>
            <person name="Nolan M."/>
            <person name="Pitluck S."/>
            <person name="Chertkov O."/>
            <person name="Brettin T.S."/>
            <person name="Han J."/>
            <person name="Larimer F.W."/>
            <person name="Land M.L."/>
            <person name="Hauser L."/>
            <person name="Kyrpides N."/>
            <person name="Wiegel J."/>
        </authorList>
    </citation>
    <scope>NUCLEOTIDE SEQUENCE [LARGE SCALE GENOMIC DNA]</scope>
    <source>
        <strain evidence="3">ATCC BAA-1301 / DSM 18059 / JW/NM-WN-LF</strain>
    </source>
</reference>
<dbReference type="InterPro" id="IPR010898">
    <property type="entry name" value="Hpre_diP_synth_I"/>
</dbReference>
<evidence type="ECO:0000313" key="3">
    <source>
        <dbReference type="Proteomes" id="UP000001683"/>
    </source>
</evidence>
<dbReference type="PIRSF" id="PIRSF027391">
    <property type="entry name" value="Hpre_diP_synt_I"/>
    <property type="match status" value="1"/>
</dbReference>
<accession>B2A696</accession>
<dbReference type="AlphaFoldDB" id="B2A696"/>
<dbReference type="Pfam" id="PF07456">
    <property type="entry name" value="Hpre_diP_synt_I"/>
    <property type="match status" value="1"/>
</dbReference>
<keyword evidence="1" id="KW-0812">Transmembrane</keyword>
<evidence type="ECO:0000256" key="1">
    <source>
        <dbReference type="SAM" id="Phobius"/>
    </source>
</evidence>
<organism evidence="2 3">
    <name type="scientific">Natranaerobius thermophilus (strain ATCC BAA-1301 / DSM 18059 / JW/NM-WN-LF)</name>
    <dbReference type="NCBI Taxonomy" id="457570"/>
    <lineage>
        <taxon>Bacteria</taxon>
        <taxon>Bacillati</taxon>
        <taxon>Bacillota</taxon>
        <taxon>Clostridia</taxon>
        <taxon>Natranaerobiales</taxon>
        <taxon>Natranaerobiaceae</taxon>
        <taxon>Natranaerobius</taxon>
    </lineage>
</organism>
<dbReference type="Proteomes" id="UP000001683">
    <property type="component" value="Chromosome"/>
</dbReference>
<evidence type="ECO:0000313" key="2">
    <source>
        <dbReference type="EMBL" id="ACB84107.1"/>
    </source>
</evidence>
<feature type="transmembrane region" description="Helical" evidence="1">
    <location>
        <begin position="144"/>
        <end position="168"/>
    </location>
</feature>
<keyword evidence="1" id="KW-0472">Membrane</keyword>
<dbReference type="OrthoDB" id="9799095at2"/>
<reference evidence="2 3" key="1">
    <citation type="submission" date="2008-04" db="EMBL/GenBank/DDBJ databases">
        <title>Complete sequence of chromosome of Natranaerobius thermophilus JW/NM-WN-LF.</title>
        <authorList>
            <consortium name="US DOE Joint Genome Institute"/>
            <person name="Copeland A."/>
            <person name="Lucas S."/>
            <person name="Lapidus A."/>
            <person name="Glavina del Rio T."/>
            <person name="Dalin E."/>
            <person name="Tice H."/>
            <person name="Bruce D."/>
            <person name="Goodwin L."/>
            <person name="Pitluck S."/>
            <person name="Chertkov O."/>
            <person name="Brettin T."/>
            <person name="Detter J.C."/>
            <person name="Han C."/>
            <person name="Kuske C.R."/>
            <person name="Schmutz J."/>
            <person name="Larimer F."/>
            <person name="Land M."/>
            <person name="Hauser L."/>
            <person name="Kyrpides N."/>
            <person name="Lykidis A."/>
            <person name="Mesbah N.M."/>
            <person name="Wiegel J."/>
        </authorList>
    </citation>
    <scope>NUCLEOTIDE SEQUENCE [LARGE SCALE GENOMIC DNA]</scope>
    <source>
        <strain evidence="3">ATCC BAA-1301 / DSM 18059 / JW/NM-WN-LF</strain>
    </source>
</reference>
<dbReference type="STRING" id="457570.Nther_0511"/>
<proteinExistence type="predicted"/>
<dbReference type="eggNOG" id="COG4769">
    <property type="taxonomic scope" value="Bacteria"/>
</dbReference>
<feature type="transmembrane region" description="Helical" evidence="1">
    <location>
        <begin position="105"/>
        <end position="132"/>
    </location>
</feature>
<name>B2A696_NATTJ</name>
<dbReference type="Gene3D" id="1.10.1760.20">
    <property type="match status" value="1"/>
</dbReference>
<dbReference type="RefSeq" id="WP_012446994.1">
    <property type="nucleotide sequence ID" value="NC_010718.1"/>
</dbReference>
<gene>
    <name evidence="2" type="ordered locus">Nther_0511</name>
</gene>
<keyword evidence="3" id="KW-1185">Reference proteome</keyword>
<dbReference type="HOGENOM" id="CLU_108933_1_1_9"/>
<dbReference type="KEGG" id="nth:Nther_0511"/>
<sequence length="177" mass="18919">MNKNLSKLIYLGLLVTFGLVLHLVEQAIPNPFPLPGAKLGLANIITLVALVLYGAKDAMFVAVLRVFLGSLLGGTILGFPFYLSLTGAVLSMAVMAITIPLKNKGILSLVGISLLGAVTHNVAQLFVASLLMEQLGILFLYLPYLLIFAIPTGLFTGLVSTLIIDVIYTNLQHVTRV</sequence>
<dbReference type="InParanoid" id="B2A696"/>
<protein>
    <submittedName>
        <fullName evidence="2">Heptaprenyl diphosphate synthase component I</fullName>
    </submittedName>
</protein>
<dbReference type="InterPro" id="IPR014535">
    <property type="entry name" value="Hpre_diP_synt_I"/>
</dbReference>
<feature type="transmembrane region" description="Helical" evidence="1">
    <location>
        <begin position="66"/>
        <end position="99"/>
    </location>
</feature>
<dbReference type="EMBL" id="CP001034">
    <property type="protein sequence ID" value="ACB84107.1"/>
    <property type="molecule type" value="Genomic_DNA"/>
</dbReference>
<keyword evidence="1" id="KW-1133">Transmembrane helix</keyword>